<reference evidence="12" key="3">
    <citation type="submission" date="2018-07" db="EMBL/GenBank/DDBJ databases">
        <authorList>
            <person name="Mckenzie S.K."/>
            <person name="Kronauer D.J.C."/>
        </authorList>
    </citation>
    <scope>NUCLEOTIDE SEQUENCE</scope>
    <source>
        <strain evidence="12">Clonal line C1</strain>
    </source>
</reference>
<keyword evidence="7 10" id="KW-0472">Membrane</keyword>
<dbReference type="Proteomes" id="UP000053097">
    <property type="component" value="Unassembled WGS sequence"/>
</dbReference>
<keyword evidence="6 10" id="KW-1133">Transmembrane helix</keyword>
<dbReference type="GO" id="GO:0005549">
    <property type="term" value="F:odorant binding"/>
    <property type="evidence" value="ECO:0007669"/>
    <property type="project" value="InterPro"/>
</dbReference>
<evidence type="ECO:0000256" key="10">
    <source>
        <dbReference type="RuleBase" id="RU351113"/>
    </source>
</evidence>
<feature type="transmembrane region" description="Helical" evidence="10">
    <location>
        <begin position="173"/>
        <end position="193"/>
    </location>
</feature>
<keyword evidence="4 10" id="KW-0812">Transmembrane</keyword>
<comment type="caution">
    <text evidence="10">Lacks conserved residue(s) required for the propagation of feature annotation.</text>
</comment>
<feature type="transmembrane region" description="Helical" evidence="10">
    <location>
        <begin position="357"/>
        <end position="388"/>
    </location>
</feature>
<evidence type="ECO:0000256" key="7">
    <source>
        <dbReference type="ARBA" id="ARBA00023136"/>
    </source>
</evidence>
<dbReference type="EMBL" id="KK107660">
    <property type="protein sequence ID" value="EZA48249.1"/>
    <property type="molecule type" value="Genomic_DNA"/>
</dbReference>
<evidence type="ECO:0000256" key="5">
    <source>
        <dbReference type="ARBA" id="ARBA00022725"/>
    </source>
</evidence>
<dbReference type="InterPro" id="IPR004117">
    <property type="entry name" value="7tm6_olfct_rcpt"/>
</dbReference>
<dbReference type="AlphaFoldDB" id="A0A026VZE7"/>
<feature type="transmembrane region" description="Helical" evidence="10">
    <location>
        <begin position="36"/>
        <end position="54"/>
    </location>
</feature>
<dbReference type="PANTHER" id="PTHR21137:SF35">
    <property type="entry name" value="ODORANT RECEPTOR 19A-RELATED"/>
    <property type="match status" value="1"/>
</dbReference>
<name>A0A026VZE7_OOCBI</name>
<dbReference type="OrthoDB" id="7542426at2759"/>
<comment type="subcellular location">
    <subcellularLocation>
        <location evidence="1 10">Cell membrane</location>
        <topology evidence="1 10">Multi-pass membrane protein</topology>
    </subcellularLocation>
</comment>
<feature type="transmembrane region" description="Helical" evidence="10">
    <location>
        <begin position="295"/>
        <end position="314"/>
    </location>
</feature>
<accession>A0A026VZE7</accession>
<keyword evidence="3 10" id="KW-0716">Sensory transduction</keyword>
<feature type="transmembrane region" description="Helical" evidence="10">
    <location>
        <begin position="128"/>
        <end position="152"/>
    </location>
</feature>
<organism evidence="11 13">
    <name type="scientific">Ooceraea biroi</name>
    <name type="common">Clonal raider ant</name>
    <name type="synonym">Cerapachys biroi</name>
    <dbReference type="NCBI Taxonomy" id="2015173"/>
    <lineage>
        <taxon>Eukaryota</taxon>
        <taxon>Metazoa</taxon>
        <taxon>Ecdysozoa</taxon>
        <taxon>Arthropoda</taxon>
        <taxon>Hexapoda</taxon>
        <taxon>Insecta</taxon>
        <taxon>Pterygota</taxon>
        <taxon>Neoptera</taxon>
        <taxon>Endopterygota</taxon>
        <taxon>Hymenoptera</taxon>
        <taxon>Apocrita</taxon>
        <taxon>Aculeata</taxon>
        <taxon>Formicoidea</taxon>
        <taxon>Formicidae</taxon>
        <taxon>Dorylinae</taxon>
        <taxon>Ooceraea</taxon>
    </lineage>
</organism>
<sequence>MLFVKSPFYNINRIVLLLLGIWPYQKNKFVYIQRLFSMGILISFIVCQLLLLFTEKYSVDLFLNILSQAFPPMIYLVKYNAFCINSKAVKLLLEGIEHNWTTLNDKELQIVKQYANTSRLYMITFTSFGTLLLCTFTLMQFLPVISDIIIPLNISRPRRFYVRLEFFINEEKYFYVIAFYTILSLTVGAATVVSTGASLLTFGHHSCAMFKIACHRMEHAMDKYKLLYIAKRKDIQNEIVNAVDIHRKAVEYADILVSPFMMSYLGLIIIGVISLSLNLFRLFQAFLYTHNMEEALISIFLIGAHFLYMFWANYGSQVMTDHFDDIFTAAYDIPWYAAPIRIQKLVMFLLQRGTKAFVLQIGGIFIGSLEGFATLLSTSLSYFTVIYATR</sequence>
<dbReference type="GO" id="GO:0007165">
    <property type="term" value="P:signal transduction"/>
    <property type="evidence" value="ECO:0007669"/>
    <property type="project" value="UniProtKB-KW"/>
</dbReference>
<evidence type="ECO:0000256" key="1">
    <source>
        <dbReference type="ARBA" id="ARBA00004651"/>
    </source>
</evidence>
<reference evidence="11 13" key="1">
    <citation type="journal article" date="2014" name="Curr. Biol.">
        <title>The genome of the clonal raider ant Cerapachys biroi.</title>
        <authorList>
            <person name="Oxley P.R."/>
            <person name="Ji L."/>
            <person name="Fetter-Pruneda I."/>
            <person name="McKenzie S.K."/>
            <person name="Li C."/>
            <person name="Hu H."/>
            <person name="Zhang G."/>
            <person name="Kronauer D.J."/>
        </authorList>
    </citation>
    <scope>NUCLEOTIDE SEQUENCE [LARGE SCALE GENOMIC DNA]</scope>
</reference>
<keyword evidence="2" id="KW-1003">Cell membrane</keyword>
<protein>
    <recommendedName>
        <fullName evidence="10">Odorant receptor</fullName>
    </recommendedName>
</protein>
<evidence type="ECO:0000256" key="3">
    <source>
        <dbReference type="ARBA" id="ARBA00022606"/>
    </source>
</evidence>
<dbReference type="GO" id="GO:0004984">
    <property type="term" value="F:olfactory receptor activity"/>
    <property type="evidence" value="ECO:0007669"/>
    <property type="project" value="InterPro"/>
</dbReference>
<evidence type="ECO:0000313" key="12">
    <source>
        <dbReference type="EMBL" id="RLU18121.1"/>
    </source>
</evidence>
<keyword evidence="13" id="KW-1185">Reference proteome</keyword>
<comment type="similarity">
    <text evidence="10">Belongs to the insect chemoreceptor superfamily. Heteromeric odorant receptor channel (TC 1.A.69) family.</text>
</comment>
<dbReference type="Proteomes" id="UP000279307">
    <property type="component" value="Chromosome 10"/>
</dbReference>
<reference evidence="12" key="2">
    <citation type="journal article" date="2018" name="Genome Res.">
        <title>The genomic architecture and molecular evolution of ant odorant receptors.</title>
        <authorList>
            <person name="McKenzie S.K."/>
            <person name="Kronauer D.J.C."/>
        </authorList>
    </citation>
    <scope>NUCLEOTIDE SEQUENCE [LARGE SCALE GENOMIC DNA]</scope>
    <source>
        <strain evidence="12">Clonal line C1</strain>
    </source>
</reference>
<evidence type="ECO:0000256" key="2">
    <source>
        <dbReference type="ARBA" id="ARBA00022475"/>
    </source>
</evidence>
<evidence type="ECO:0000256" key="6">
    <source>
        <dbReference type="ARBA" id="ARBA00022989"/>
    </source>
</evidence>
<evidence type="ECO:0000313" key="11">
    <source>
        <dbReference type="EMBL" id="EZA48249.1"/>
    </source>
</evidence>
<evidence type="ECO:0000256" key="9">
    <source>
        <dbReference type="ARBA" id="ARBA00023224"/>
    </source>
</evidence>
<evidence type="ECO:0000256" key="4">
    <source>
        <dbReference type="ARBA" id="ARBA00022692"/>
    </source>
</evidence>
<keyword evidence="8 10" id="KW-0675">Receptor</keyword>
<gene>
    <name evidence="12" type="ORF">DMN91_010364</name>
    <name evidence="11" type="ORF">X777_14149</name>
</gene>
<feature type="transmembrane region" description="Helical" evidence="10">
    <location>
        <begin position="261"/>
        <end position="283"/>
    </location>
</feature>
<proteinExistence type="inferred from homology"/>
<keyword evidence="9 10" id="KW-0807">Transducer</keyword>
<dbReference type="PANTHER" id="PTHR21137">
    <property type="entry name" value="ODORANT RECEPTOR"/>
    <property type="match status" value="1"/>
</dbReference>
<dbReference type="EMBL" id="QOIP01000010">
    <property type="protein sequence ID" value="RLU18121.1"/>
    <property type="molecule type" value="Genomic_DNA"/>
</dbReference>
<dbReference type="GO" id="GO:0005886">
    <property type="term" value="C:plasma membrane"/>
    <property type="evidence" value="ECO:0007669"/>
    <property type="project" value="UniProtKB-SubCell"/>
</dbReference>
<keyword evidence="5 10" id="KW-0552">Olfaction</keyword>
<evidence type="ECO:0000313" key="13">
    <source>
        <dbReference type="Proteomes" id="UP000053097"/>
    </source>
</evidence>
<evidence type="ECO:0000256" key="8">
    <source>
        <dbReference type="ARBA" id="ARBA00023170"/>
    </source>
</evidence>
<dbReference type="Pfam" id="PF02949">
    <property type="entry name" value="7tm_6"/>
    <property type="match status" value="1"/>
</dbReference>